<feature type="compositionally biased region" description="Basic and acidic residues" evidence="6">
    <location>
        <begin position="487"/>
        <end position="497"/>
    </location>
</feature>
<evidence type="ECO:0000256" key="2">
    <source>
        <dbReference type="ARBA" id="ARBA00022574"/>
    </source>
</evidence>
<evidence type="ECO:0000313" key="8">
    <source>
        <dbReference type="RefSeq" id="XP_013414008.1"/>
    </source>
</evidence>
<dbReference type="InterPro" id="IPR028041">
    <property type="entry name" value="WDCP"/>
</dbReference>
<evidence type="ECO:0000256" key="5">
    <source>
        <dbReference type="SAM" id="Coils"/>
    </source>
</evidence>
<feature type="compositionally biased region" description="Basic residues" evidence="6">
    <location>
        <begin position="466"/>
        <end position="475"/>
    </location>
</feature>
<dbReference type="OrthoDB" id="6409262at2759"/>
<dbReference type="AlphaFoldDB" id="A0A1S3JUK5"/>
<feature type="region of interest" description="Disordered" evidence="6">
    <location>
        <begin position="430"/>
        <end position="571"/>
    </location>
</feature>
<proteinExistence type="predicted"/>
<feature type="compositionally biased region" description="Low complexity" evidence="6">
    <location>
        <begin position="544"/>
        <end position="554"/>
    </location>
</feature>
<dbReference type="GO" id="GO:0019900">
    <property type="term" value="F:kinase binding"/>
    <property type="evidence" value="ECO:0007669"/>
    <property type="project" value="TreeGrafter"/>
</dbReference>
<feature type="compositionally biased region" description="Polar residues" evidence="6">
    <location>
        <begin position="430"/>
        <end position="457"/>
    </location>
</feature>
<keyword evidence="2" id="KW-0853">WD repeat</keyword>
<keyword evidence="7" id="KW-1185">Reference proteome</keyword>
<organism evidence="7 8">
    <name type="scientific">Lingula anatina</name>
    <name type="common">Brachiopod</name>
    <name type="synonym">Lingula unguis</name>
    <dbReference type="NCBI Taxonomy" id="7574"/>
    <lineage>
        <taxon>Eukaryota</taxon>
        <taxon>Metazoa</taxon>
        <taxon>Spiralia</taxon>
        <taxon>Lophotrochozoa</taxon>
        <taxon>Brachiopoda</taxon>
        <taxon>Linguliformea</taxon>
        <taxon>Lingulata</taxon>
        <taxon>Lingulida</taxon>
        <taxon>Linguloidea</taxon>
        <taxon>Lingulidae</taxon>
        <taxon>Lingula</taxon>
    </lineage>
</organism>
<dbReference type="PANTHER" id="PTHR14897">
    <property type="entry name" value="WD REPEAT AND COILED-COIL-CONTAINING PROTEIN"/>
    <property type="match status" value="1"/>
</dbReference>
<evidence type="ECO:0000256" key="4">
    <source>
        <dbReference type="ARBA" id="ARBA00023054"/>
    </source>
</evidence>
<dbReference type="InParanoid" id="A0A1S3JUK5"/>
<keyword evidence="4 5" id="KW-0175">Coiled coil</keyword>
<dbReference type="GeneID" id="106176246"/>
<dbReference type="Proteomes" id="UP000085678">
    <property type="component" value="Unplaced"/>
</dbReference>
<gene>
    <name evidence="8" type="primary">LOC106176246</name>
</gene>
<evidence type="ECO:0000313" key="7">
    <source>
        <dbReference type="Proteomes" id="UP000085678"/>
    </source>
</evidence>
<name>A0A1S3JUK5_LINAN</name>
<keyword evidence="3" id="KW-0677">Repeat</keyword>
<evidence type="ECO:0000256" key="6">
    <source>
        <dbReference type="SAM" id="MobiDB-lite"/>
    </source>
</evidence>
<evidence type="ECO:0000256" key="1">
    <source>
        <dbReference type="ARBA" id="ARBA00015683"/>
    </source>
</evidence>
<evidence type="ECO:0000256" key="3">
    <source>
        <dbReference type="ARBA" id="ARBA00022737"/>
    </source>
</evidence>
<dbReference type="RefSeq" id="XP_013414008.1">
    <property type="nucleotide sequence ID" value="XM_013558554.1"/>
</dbReference>
<dbReference type="SUPFAM" id="SSF69322">
    <property type="entry name" value="Tricorn protease domain 2"/>
    <property type="match status" value="1"/>
</dbReference>
<feature type="compositionally biased region" description="Polar residues" evidence="6">
    <location>
        <begin position="476"/>
        <end position="486"/>
    </location>
</feature>
<reference evidence="8" key="1">
    <citation type="submission" date="2025-08" db="UniProtKB">
        <authorList>
            <consortium name="RefSeq"/>
        </authorList>
    </citation>
    <scope>IDENTIFICATION</scope>
    <source>
        <tissue evidence="8">Gonads</tissue>
    </source>
</reference>
<accession>A0A1S3JUK5</accession>
<feature type="coiled-coil region" evidence="5">
    <location>
        <begin position="609"/>
        <end position="636"/>
    </location>
</feature>
<dbReference type="STRING" id="7574.A0A1S3JUK5"/>
<dbReference type="Pfam" id="PF15390">
    <property type="entry name" value="WDCP"/>
    <property type="match status" value="2"/>
</dbReference>
<dbReference type="PANTHER" id="PTHR14897:SF5">
    <property type="entry name" value="WD REPEAT AND COILED-COIL-CONTAINING PROTEIN"/>
    <property type="match status" value="1"/>
</dbReference>
<protein>
    <recommendedName>
        <fullName evidence="1">WD repeat and coiled-coil-containing protein</fullName>
    </recommendedName>
</protein>
<sequence length="747" mass="82739">MELGHGRLRRNGINVLTSAIHPKHGLAWTDGKSVFLVPITLVVGNAEGEKSLKLGEFEHVESLHWSHDVFPSACYLCVVHQQTVSLWYVEGQVPQLRIKQVRKINATPLSKGCLWNPGRDILCLVNKTQVSFYFRHTKNKGSFALPPIEIGKISCGAWAQDGRKMVLAMGNTLLVYKWKDIDKSINEVDVLHWTVPGLEGTICSLVSLTASHIACTAEIPLEVILKSGPADLFKVPDAPNEVTSESLTDSEEILQPKLNSDTKTADKLFCLETNSQKIHDISQLLVVSIESRTGEPLRLMGADLKGVLSPDLLYFEGSQQMLVVGSSNQDTIQIYSMVDKQLERMHAIKLSQDERPKGICGLSNSLATGSGLLIMVAKLTKSDPTFLPSSPYAEYELSLKYISMPQGLKNGPPTLFKELLLANGSVPQTDFSTRKGNSISSSKLETTKQLSASNSFSGEMDAPKIPPRRNSKRRSQLVTELNGTNGRHSDLELDRVDFSQQPRRFNKSKSESDCTKRFNGLQLLPRTEDAQSSNGQGKDSDNRSVSPASSVQSSTIQEEEDEQRLVGKESKVIPEDRLDGCVIQSELENNQAVNVSKENGQTDGDQRQIQAMENILQEQNAQMAILQRRIDEIARLLDDTSCVPGSRYQTVSKPETLNVIYMTGETKVQKTFLLDQGRLKLEVLQNAFDIDTVELAIDKSWCVLGSNIDGYVPIKFDPETTVFICGRQTRRVLAPKNGENDADKTLL</sequence>